<gene>
    <name evidence="2" type="ORF">Tco_0656814</name>
</gene>
<evidence type="ECO:0000259" key="1">
    <source>
        <dbReference type="Pfam" id="PF25597"/>
    </source>
</evidence>
<keyword evidence="3" id="KW-1185">Reference proteome</keyword>
<dbReference type="Proteomes" id="UP001151760">
    <property type="component" value="Unassembled WGS sequence"/>
</dbReference>
<evidence type="ECO:0000313" key="2">
    <source>
        <dbReference type="EMBL" id="GJS62030.1"/>
    </source>
</evidence>
<reference evidence="2" key="1">
    <citation type="journal article" date="2022" name="Int. J. Mol. Sci.">
        <title>Draft Genome of Tanacetum Coccineum: Genomic Comparison of Closely Related Tanacetum-Family Plants.</title>
        <authorList>
            <person name="Yamashiro T."/>
            <person name="Shiraishi A."/>
            <person name="Nakayama K."/>
            <person name="Satake H."/>
        </authorList>
    </citation>
    <scope>NUCLEOTIDE SEQUENCE</scope>
</reference>
<reference evidence="2" key="2">
    <citation type="submission" date="2022-01" db="EMBL/GenBank/DDBJ databases">
        <authorList>
            <person name="Yamashiro T."/>
            <person name="Shiraishi A."/>
            <person name="Satake H."/>
            <person name="Nakayama K."/>
        </authorList>
    </citation>
    <scope>NUCLEOTIDE SEQUENCE</scope>
</reference>
<proteinExistence type="predicted"/>
<dbReference type="Pfam" id="PF25597">
    <property type="entry name" value="SH3_retrovirus"/>
    <property type="match status" value="1"/>
</dbReference>
<name>A0ABQ4XAI3_9ASTR</name>
<dbReference type="EMBL" id="BQNB010009332">
    <property type="protein sequence ID" value="GJS62030.1"/>
    <property type="molecule type" value="Genomic_DNA"/>
</dbReference>
<feature type="domain" description="Retroviral polymerase SH3-like" evidence="1">
    <location>
        <begin position="106"/>
        <end position="153"/>
    </location>
</feature>
<sequence>MTKEDQNLKMRNRTRAVVNTSKGKMDTDLRKSRWIWRPKGNYLDHVSKDSGSFMLKKVEYVNPKDYEELQWRLCRLLGSDPKAGKSPSISFMRPFGCPLTILNTLDSLGKFDGKSNEGYLLGYSTTSKAFRVHNKRTKRVEENLHIDFMEDQPNMAGTGPNWMFDLDFLTNSMNYIPVSVENQVNVDVDVADKEGQHQITEDEQVLHDELEKMIAQEVIAKALDDATRQYFEEKKRNIASQKECSN</sequence>
<protein>
    <recommendedName>
        <fullName evidence="1">Retroviral polymerase SH3-like domain-containing protein</fullName>
    </recommendedName>
</protein>
<accession>A0ABQ4XAI3</accession>
<dbReference type="InterPro" id="IPR057670">
    <property type="entry name" value="SH3_retrovirus"/>
</dbReference>
<comment type="caution">
    <text evidence="2">The sequence shown here is derived from an EMBL/GenBank/DDBJ whole genome shotgun (WGS) entry which is preliminary data.</text>
</comment>
<organism evidence="2 3">
    <name type="scientific">Tanacetum coccineum</name>
    <dbReference type="NCBI Taxonomy" id="301880"/>
    <lineage>
        <taxon>Eukaryota</taxon>
        <taxon>Viridiplantae</taxon>
        <taxon>Streptophyta</taxon>
        <taxon>Embryophyta</taxon>
        <taxon>Tracheophyta</taxon>
        <taxon>Spermatophyta</taxon>
        <taxon>Magnoliopsida</taxon>
        <taxon>eudicotyledons</taxon>
        <taxon>Gunneridae</taxon>
        <taxon>Pentapetalae</taxon>
        <taxon>asterids</taxon>
        <taxon>campanulids</taxon>
        <taxon>Asterales</taxon>
        <taxon>Asteraceae</taxon>
        <taxon>Asteroideae</taxon>
        <taxon>Anthemideae</taxon>
        <taxon>Anthemidinae</taxon>
        <taxon>Tanacetum</taxon>
    </lineage>
</organism>
<evidence type="ECO:0000313" key="3">
    <source>
        <dbReference type="Proteomes" id="UP001151760"/>
    </source>
</evidence>